<reference evidence="5" key="1">
    <citation type="submission" date="2015-07" db="EMBL/GenBank/DDBJ databases">
        <title>Adaptation to a free-living lifestyle via gene acquisitions in the diplomonad Trepomonas sp. PC1.</title>
        <authorList>
            <person name="Xu F."/>
            <person name="Jerlstrom-Hultqvist J."/>
            <person name="Kolisko M."/>
            <person name="Simpson A.G.B."/>
            <person name="Roger A.J."/>
            <person name="Svard S.G."/>
            <person name="Andersson J.O."/>
        </authorList>
    </citation>
    <scope>NUCLEOTIDE SEQUENCE</scope>
    <source>
        <strain evidence="5">PC1</strain>
    </source>
</reference>
<evidence type="ECO:0000256" key="3">
    <source>
        <dbReference type="ARBA" id="ARBA00022806"/>
    </source>
</evidence>
<sequence length="88" mass="9945">RLGRVGRVQNGYTVSINIKNTNMNQSLPEIQRADLKQTILELKSVNIDLEEIYTNLPQSPSKIEIENSIHTLSQLQAIDQNKKITKTG</sequence>
<dbReference type="Gene3D" id="1.10.10.2130">
    <property type="entry name" value="DEAH helicase family, winged-helix domain"/>
    <property type="match status" value="1"/>
</dbReference>
<dbReference type="GO" id="GO:0003723">
    <property type="term" value="F:RNA binding"/>
    <property type="evidence" value="ECO:0007669"/>
    <property type="project" value="TreeGrafter"/>
</dbReference>
<dbReference type="GO" id="GO:0004386">
    <property type="term" value="F:helicase activity"/>
    <property type="evidence" value="ECO:0007669"/>
    <property type="project" value="UniProtKB-KW"/>
</dbReference>
<gene>
    <name evidence="5" type="ORF">TPC1_15422</name>
</gene>
<dbReference type="GO" id="GO:0005524">
    <property type="term" value="F:ATP binding"/>
    <property type="evidence" value="ECO:0007669"/>
    <property type="project" value="UniProtKB-KW"/>
</dbReference>
<evidence type="ECO:0000256" key="2">
    <source>
        <dbReference type="ARBA" id="ARBA00022801"/>
    </source>
</evidence>
<keyword evidence="1" id="KW-0547">Nucleotide-binding</keyword>
<keyword evidence="3" id="KW-0347">Helicase</keyword>
<protein>
    <submittedName>
        <fullName evidence="5">Uncharacterized protein</fullName>
    </submittedName>
</protein>
<dbReference type="PANTHER" id="PTHR18934">
    <property type="entry name" value="ATP-DEPENDENT RNA HELICASE"/>
    <property type="match status" value="1"/>
</dbReference>
<keyword evidence="2" id="KW-0378">Hydrolase</keyword>
<dbReference type="AlphaFoldDB" id="A0A146KAP2"/>
<dbReference type="PANTHER" id="PTHR18934:SF99">
    <property type="entry name" value="ATP-DEPENDENT RNA HELICASE DHX37-RELATED"/>
    <property type="match status" value="1"/>
</dbReference>
<accession>A0A146KAP2</accession>
<organism evidence="5">
    <name type="scientific">Trepomonas sp. PC1</name>
    <dbReference type="NCBI Taxonomy" id="1076344"/>
    <lineage>
        <taxon>Eukaryota</taxon>
        <taxon>Metamonada</taxon>
        <taxon>Diplomonadida</taxon>
        <taxon>Hexamitidae</taxon>
        <taxon>Hexamitinae</taxon>
        <taxon>Trepomonas</taxon>
    </lineage>
</organism>
<feature type="non-terminal residue" evidence="5">
    <location>
        <position position="1"/>
    </location>
</feature>
<evidence type="ECO:0000256" key="4">
    <source>
        <dbReference type="ARBA" id="ARBA00022840"/>
    </source>
</evidence>
<dbReference type="EMBL" id="GDID01004020">
    <property type="protein sequence ID" value="JAP92586.1"/>
    <property type="molecule type" value="Transcribed_RNA"/>
</dbReference>
<evidence type="ECO:0000256" key="1">
    <source>
        <dbReference type="ARBA" id="ARBA00022741"/>
    </source>
</evidence>
<proteinExistence type="predicted"/>
<dbReference type="InterPro" id="IPR042035">
    <property type="entry name" value="DEAH_win-hel_dom"/>
</dbReference>
<keyword evidence="4" id="KW-0067">ATP-binding</keyword>
<dbReference type="GO" id="GO:0016787">
    <property type="term" value="F:hydrolase activity"/>
    <property type="evidence" value="ECO:0007669"/>
    <property type="project" value="UniProtKB-KW"/>
</dbReference>
<evidence type="ECO:0000313" key="5">
    <source>
        <dbReference type="EMBL" id="JAP92586.1"/>
    </source>
</evidence>
<name>A0A146KAP2_9EUKA</name>
<feature type="non-terminal residue" evidence="5">
    <location>
        <position position="88"/>
    </location>
</feature>